<dbReference type="InterPro" id="IPR020843">
    <property type="entry name" value="ER"/>
</dbReference>
<dbReference type="SUPFAM" id="SSF51735">
    <property type="entry name" value="NAD(P)-binding Rossmann-fold domains"/>
    <property type="match status" value="1"/>
</dbReference>
<keyword evidence="5" id="KW-0560">Oxidoreductase</keyword>
<dbReference type="EMBL" id="CABVQH010000011">
    <property type="protein sequence ID" value="VWC85251.1"/>
    <property type="molecule type" value="Genomic_DNA"/>
</dbReference>
<evidence type="ECO:0000256" key="5">
    <source>
        <dbReference type="ARBA" id="ARBA00023002"/>
    </source>
</evidence>
<dbReference type="InterPro" id="IPR002328">
    <property type="entry name" value="ADH_Zn_CS"/>
</dbReference>
<protein>
    <submittedName>
        <fullName evidence="9">2,3-butanediol dehydrogenase</fullName>
    </submittedName>
</protein>
<dbReference type="PANTHER" id="PTHR43161:SF26">
    <property type="entry name" value="GALACTITOL 1-PHOSPHATE 5-DEHYDROGENASE"/>
    <property type="match status" value="1"/>
</dbReference>
<dbReference type="InterPro" id="IPR013149">
    <property type="entry name" value="ADH-like_C"/>
</dbReference>
<evidence type="ECO:0000256" key="7">
    <source>
        <dbReference type="SAM" id="MobiDB-lite"/>
    </source>
</evidence>
<dbReference type="Proteomes" id="UP000494260">
    <property type="component" value="Unassembled WGS sequence"/>
</dbReference>
<name>A0A6P2VRE5_BURL3</name>
<dbReference type="InterPro" id="IPR011032">
    <property type="entry name" value="GroES-like_sf"/>
</dbReference>
<evidence type="ECO:0000256" key="4">
    <source>
        <dbReference type="ARBA" id="ARBA00022833"/>
    </source>
</evidence>
<organism evidence="9 10">
    <name type="scientific">Burkholderia lata (strain ATCC 17760 / DSM 23089 / LMG 22485 / NCIMB 9086 / R18194 / 383)</name>
    <dbReference type="NCBI Taxonomy" id="482957"/>
    <lineage>
        <taxon>Bacteria</taxon>
        <taxon>Pseudomonadati</taxon>
        <taxon>Pseudomonadota</taxon>
        <taxon>Betaproteobacteria</taxon>
        <taxon>Burkholderiales</taxon>
        <taxon>Burkholderiaceae</taxon>
        <taxon>Burkholderia</taxon>
        <taxon>Burkholderia cepacia complex</taxon>
    </lineage>
</organism>
<dbReference type="Gene3D" id="3.90.180.10">
    <property type="entry name" value="Medium-chain alcohol dehydrogenases, catalytic domain"/>
    <property type="match status" value="1"/>
</dbReference>
<evidence type="ECO:0000313" key="9">
    <source>
        <dbReference type="EMBL" id="VWC85251.1"/>
    </source>
</evidence>
<feature type="region of interest" description="Disordered" evidence="7">
    <location>
        <begin position="164"/>
        <end position="198"/>
    </location>
</feature>
<evidence type="ECO:0000259" key="8">
    <source>
        <dbReference type="SMART" id="SM00829"/>
    </source>
</evidence>
<dbReference type="AlphaFoldDB" id="A0A6P2VRE5"/>
<evidence type="ECO:0000256" key="2">
    <source>
        <dbReference type="ARBA" id="ARBA00008072"/>
    </source>
</evidence>
<comment type="cofactor">
    <cofactor evidence="1 6">
        <name>Zn(2+)</name>
        <dbReference type="ChEBI" id="CHEBI:29105"/>
    </cofactor>
</comment>
<sequence length="552" mass="58813">MPTASPAPDAPLPLDAPWSTFPSHKAAVRTFIAGYCTARDRRDAPLHDSPDGHVVRFGAGMGRPFEHFVIEGAPADGDGPFTVGAWITRCGAARLAIRLIALRRTSQRLTGAPFSFRSKLHATPPSNRFLSTHREMARRTTPFPSDRHPAPPLELAPFLHVGRSRNRATGAPAATPRARRQPDGDNNVSTPASTTAPSMKAAVWHGRHDIRVEQVPVPERPPAGWVTIRVHWCGICGSDLHEYVAGPVFIPVDAPHPLTGLKGQCILGHEFSGEIAELGAGVTGFAVGDRVTADACQHCGTCWYCRHGLYNICENLAFTGLMNNGAFAEYVNVPAELLYKLPDDFPTEAGALIEPLAVGLHAVKKAGNIVGQTVVVVGAGTIGLCTIMCAKAAGAGRVIALEMSAARKQKALEVGASVVIDPKTSDAIAEVKALTGGYGADVSFECIGHTTTAKLAIDVIRKAGKSVMIGIFEEPAPFNFFDIVSTEKEVIGSLAYNGEFADVIRFIADGRIDVQPLITGRITLGDIVSHGFEELVNHKDRNVKIIVQPAVA</sequence>
<dbReference type="InterPro" id="IPR013154">
    <property type="entry name" value="ADH-like_N"/>
</dbReference>
<dbReference type="Pfam" id="PF00107">
    <property type="entry name" value="ADH_zinc_N"/>
    <property type="match status" value="1"/>
</dbReference>
<dbReference type="PROSITE" id="PS00059">
    <property type="entry name" value="ADH_ZINC"/>
    <property type="match status" value="1"/>
</dbReference>
<evidence type="ECO:0000256" key="6">
    <source>
        <dbReference type="RuleBase" id="RU361277"/>
    </source>
</evidence>
<proteinExistence type="inferred from homology"/>
<feature type="domain" description="Enoyl reductase (ER)" evidence="8">
    <location>
        <begin position="206"/>
        <end position="524"/>
    </location>
</feature>
<dbReference type="SMART" id="SM00829">
    <property type="entry name" value="PKS_ER"/>
    <property type="match status" value="1"/>
</dbReference>
<dbReference type="SUPFAM" id="SSF50129">
    <property type="entry name" value="GroES-like"/>
    <property type="match status" value="1"/>
</dbReference>
<dbReference type="Gene3D" id="3.40.50.720">
    <property type="entry name" value="NAD(P)-binding Rossmann-like Domain"/>
    <property type="match status" value="1"/>
</dbReference>
<feature type="compositionally biased region" description="Polar residues" evidence="7">
    <location>
        <begin position="184"/>
        <end position="197"/>
    </location>
</feature>
<evidence type="ECO:0000256" key="1">
    <source>
        <dbReference type="ARBA" id="ARBA00001947"/>
    </source>
</evidence>
<dbReference type="PANTHER" id="PTHR43161">
    <property type="entry name" value="SORBITOL DEHYDROGENASE"/>
    <property type="match status" value="1"/>
</dbReference>
<evidence type="ECO:0000313" key="10">
    <source>
        <dbReference type="Proteomes" id="UP000494260"/>
    </source>
</evidence>
<dbReference type="InterPro" id="IPR036291">
    <property type="entry name" value="NAD(P)-bd_dom_sf"/>
</dbReference>
<dbReference type="GO" id="GO:0016616">
    <property type="term" value="F:oxidoreductase activity, acting on the CH-OH group of donors, NAD or NADP as acceptor"/>
    <property type="evidence" value="ECO:0007669"/>
    <property type="project" value="UniProtKB-ARBA"/>
</dbReference>
<dbReference type="GO" id="GO:0008270">
    <property type="term" value="F:zinc ion binding"/>
    <property type="evidence" value="ECO:0007669"/>
    <property type="project" value="InterPro"/>
</dbReference>
<feature type="compositionally biased region" description="Low complexity" evidence="7">
    <location>
        <begin position="167"/>
        <end position="176"/>
    </location>
</feature>
<comment type="similarity">
    <text evidence="2 6">Belongs to the zinc-containing alcohol dehydrogenase family.</text>
</comment>
<reference evidence="9 10" key="1">
    <citation type="submission" date="2019-09" db="EMBL/GenBank/DDBJ databases">
        <authorList>
            <person name="Depoorter E."/>
        </authorList>
    </citation>
    <scope>NUCLEOTIDE SEQUENCE [LARGE SCALE GENOMIC DNA]</scope>
    <source>
        <strain evidence="9">R-18109</strain>
    </source>
</reference>
<keyword evidence="4 6" id="KW-0862">Zinc</keyword>
<gene>
    <name evidence="9" type="ORF">BLA18109_03524</name>
</gene>
<dbReference type="CDD" id="cd08233">
    <property type="entry name" value="butanediol_DH_like"/>
    <property type="match status" value="1"/>
</dbReference>
<dbReference type="Pfam" id="PF08240">
    <property type="entry name" value="ADH_N"/>
    <property type="match status" value="1"/>
</dbReference>
<evidence type="ECO:0000256" key="3">
    <source>
        <dbReference type="ARBA" id="ARBA00022723"/>
    </source>
</evidence>
<accession>A0A6P2VRE5</accession>
<keyword evidence="3 6" id="KW-0479">Metal-binding</keyword>